<keyword evidence="4" id="KW-1185">Reference proteome</keyword>
<evidence type="ECO:0000313" key="3">
    <source>
        <dbReference type="EMBL" id="MDN8621164.1"/>
    </source>
</evidence>
<keyword evidence="1" id="KW-0732">Signal</keyword>
<dbReference type="Gene3D" id="3.90.70.10">
    <property type="entry name" value="Cysteine proteinases"/>
    <property type="match status" value="1"/>
</dbReference>
<organism evidence="3 4">
    <name type="scientific">Corynebacterium kefirresidentii</name>
    <dbReference type="NCBI Taxonomy" id="1979527"/>
    <lineage>
        <taxon>Bacteria</taxon>
        <taxon>Bacillati</taxon>
        <taxon>Actinomycetota</taxon>
        <taxon>Actinomycetes</taxon>
        <taxon>Mycobacteriales</taxon>
        <taxon>Corynebacteriaceae</taxon>
        <taxon>Corynebacterium</taxon>
    </lineage>
</organism>
<feature type="chain" id="PRO_5047178113" evidence="1">
    <location>
        <begin position="25"/>
        <end position="216"/>
    </location>
</feature>
<evidence type="ECO:0000259" key="2">
    <source>
        <dbReference type="Pfam" id="PF13529"/>
    </source>
</evidence>
<proteinExistence type="predicted"/>
<sequence>MLAHLNKKIAAGVLTAAAATGVLAPTPDTHSNQGSGFGTVATAQAETKHKFQYISQAQDQGTQWEDCGPATILMALLQNGGDVPASYTKSNQAQAMTDIRGNISGYLQTGQVVDILNQRGVSGKQHLNGDAVKAIDDIKKGKKAIILAQTGVISGEMAKPGFGHYVYVSGYDKDKKTFTVNDPLKNERASYQATEDNIRAIITQPAAGNSQWVYTM</sequence>
<protein>
    <submittedName>
        <fullName evidence="3">C39 family peptidase</fullName>
    </submittedName>
</protein>
<dbReference type="RefSeq" id="WP_239206846.1">
    <property type="nucleotide sequence ID" value="NZ_JAKRDW010000023.1"/>
</dbReference>
<dbReference type="InterPro" id="IPR039564">
    <property type="entry name" value="Peptidase_C39-like"/>
</dbReference>
<accession>A0ABT8Q773</accession>
<comment type="caution">
    <text evidence="3">The sequence shown here is derived from an EMBL/GenBank/DDBJ whole genome shotgun (WGS) entry which is preliminary data.</text>
</comment>
<evidence type="ECO:0000313" key="4">
    <source>
        <dbReference type="Proteomes" id="UP001174347"/>
    </source>
</evidence>
<evidence type="ECO:0000256" key="1">
    <source>
        <dbReference type="SAM" id="SignalP"/>
    </source>
</evidence>
<dbReference type="Pfam" id="PF13529">
    <property type="entry name" value="Peptidase_C39_2"/>
    <property type="match status" value="1"/>
</dbReference>
<feature type="domain" description="Peptidase C39-like" evidence="2">
    <location>
        <begin position="51"/>
        <end position="183"/>
    </location>
</feature>
<name>A0ABT8Q773_9CORY</name>
<dbReference type="EMBL" id="JAUKFM010000010">
    <property type="protein sequence ID" value="MDN8621164.1"/>
    <property type="molecule type" value="Genomic_DNA"/>
</dbReference>
<gene>
    <name evidence="3" type="ORF">Q0N36_11355</name>
</gene>
<feature type="signal peptide" evidence="1">
    <location>
        <begin position="1"/>
        <end position="24"/>
    </location>
</feature>
<dbReference type="Proteomes" id="UP001174347">
    <property type="component" value="Unassembled WGS sequence"/>
</dbReference>
<reference evidence="3" key="1">
    <citation type="submission" date="2023-07" db="EMBL/GenBank/DDBJ databases">
        <title>Insights into the diversity of cutaneous corynebacteria.</title>
        <authorList>
            <person name="Bruggemann H."/>
            <person name="Poehlein A."/>
        </authorList>
    </citation>
    <scope>NUCLEOTIDE SEQUENCE</scope>
    <source>
        <strain evidence="3">P7_F1</strain>
    </source>
</reference>